<organism evidence="1 2">
    <name type="scientific">Ruegeria spongiae</name>
    <dbReference type="NCBI Taxonomy" id="2942209"/>
    <lineage>
        <taxon>Bacteria</taxon>
        <taxon>Pseudomonadati</taxon>
        <taxon>Pseudomonadota</taxon>
        <taxon>Alphaproteobacteria</taxon>
        <taxon>Rhodobacterales</taxon>
        <taxon>Roseobacteraceae</taxon>
        <taxon>Ruegeria</taxon>
    </lineage>
</organism>
<evidence type="ECO:0000313" key="1">
    <source>
        <dbReference type="EMBL" id="MCL6285840.1"/>
    </source>
</evidence>
<comment type="caution">
    <text evidence="1">The sequence shown here is derived from an EMBL/GenBank/DDBJ whole genome shotgun (WGS) entry which is preliminary data.</text>
</comment>
<name>A0ABT0Q7P7_9RHOB</name>
<dbReference type="RefSeq" id="WP_249713036.1">
    <property type="nucleotide sequence ID" value="NZ_JAMFMB010000039.1"/>
</dbReference>
<dbReference type="EMBL" id="JAMFMB010000039">
    <property type="protein sequence ID" value="MCL6285840.1"/>
    <property type="molecule type" value="Genomic_DNA"/>
</dbReference>
<dbReference type="Proteomes" id="UP001203880">
    <property type="component" value="Unassembled WGS sequence"/>
</dbReference>
<sequence length="115" mass="12575">MRSLAAQGSETDARTTKFIEKLVEATSFSGRATSLVNQIKSACKDGNEMPKNLGRLLTGFGFIKSRDGKHQKFEPPNELFGLQSEILPSTSSDSQRGGKNRGAEIIKNFGLKELK</sequence>
<protein>
    <submittedName>
        <fullName evidence="1">Uncharacterized protein</fullName>
    </submittedName>
</protein>
<reference evidence="1" key="1">
    <citation type="submission" date="2022-05" db="EMBL/GenBank/DDBJ databases">
        <authorList>
            <person name="Park J.-S."/>
        </authorList>
    </citation>
    <scope>NUCLEOTIDE SEQUENCE</scope>
    <source>
        <strain evidence="1">2012CJ41-6</strain>
    </source>
</reference>
<accession>A0ABT0Q7P7</accession>
<proteinExistence type="predicted"/>
<evidence type="ECO:0000313" key="2">
    <source>
        <dbReference type="Proteomes" id="UP001203880"/>
    </source>
</evidence>
<keyword evidence="2" id="KW-1185">Reference proteome</keyword>
<gene>
    <name evidence="1" type="ORF">M3P21_20180</name>
</gene>